<name>A0A5C5G603_9BASI</name>
<dbReference type="EMBL" id="SOZI01000002">
    <property type="protein sequence ID" value="TNY24488.1"/>
    <property type="molecule type" value="Genomic_DNA"/>
</dbReference>
<proteinExistence type="predicted"/>
<evidence type="ECO:0000313" key="1">
    <source>
        <dbReference type="EMBL" id="TNY24488.1"/>
    </source>
</evidence>
<comment type="caution">
    <text evidence="1">The sequence shown here is derived from an EMBL/GenBank/DDBJ whole genome shotgun (WGS) entry which is preliminary data.</text>
</comment>
<keyword evidence="2" id="KW-1185">Reference proteome</keyword>
<dbReference type="OrthoDB" id="2525852at2759"/>
<dbReference type="Proteomes" id="UP000311382">
    <property type="component" value="Unassembled WGS sequence"/>
</dbReference>
<reference evidence="1 2" key="1">
    <citation type="submission" date="2019-03" db="EMBL/GenBank/DDBJ databases">
        <title>Rhodosporidium diobovatum UCD-FST 08-225 genome sequencing, assembly, and annotation.</title>
        <authorList>
            <person name="Fakankun I.U."/>
            <person name="Fristensky B."/>
            <person name="Levin D.B."/>
        </authorList>
    </citation>
    <scope>NUCLEOTIDE SEQUENCE [LARGE SCALE GENOMIC DNA]</scope>
    <source>
        <strain evidence="1 2">UCD-FST 08-225</strain>
    </source>
</reference>
<gene>
    <name evidence="1" type="ORF">DMC30DRAFT_109143</name>
</gene>
<evidence type="ECO:0008006" key="3">
    <source>
        <dbReference type="Google" id="ProtNLM"/>
    </source>
</evidence>
<dbReference type="AlphaFoldDB" id="A0A5C5G603"/>
<evidence type="ECO:0000313" key="2">
    <source>
        <dbReference type="Proteomes" id="UP000311382"/>
    </source>
</evidence>
<accession>A0A5C5G603</accession>
<protein>
    <recommendedName>
        <fullName evidence="3">Arrestin-like N-terminal domain-containing protein</fullName>
    </recommendedName>
</protein>
<sequence length="383" mass="41006">MVHKAPPPALDSPAELSASSSRLSLSLRVPSPGAIYPGLTIHPAIRLRGDSHYERITLRLVAESRANIMGKARWQAGAAANVGMGAPGGGMPITTPERLTFVELDIPLLSTPTTAAQDKKAAASAEGLTGEGIYEVAVPFPPEGQLLPAFAQKEYDAAGVSVAWSLELEGYRKGWYRQNDKLSLDLPIVFPLPSSGPPLEATLTKQLKFEGNEPGGLSTEATIYCEPILTSSATLRYRLLLRPSSPTAMHLLRSSELKPSASIARQIRTAPIANPNSGREFEWAAVRLKTGELVPVEAEEEGTLEWRGELEVPEGECTVESKGTSIRYTLSCHLHSTIFAKAGLHVPLAIFLPSSPVELRLLEHDASDSAPEASGSALPPYQP</sequence>
<organism evidence="1 2">
    <name type="scientific">Rhodotorula diobovata</name>
    <dbReference type="NCBI Taxonomy" id="5288"/>
    <lineage>
        <taxon>Eukaryota</taxon>
        <taxon>Fungi</taxon>
        <taxon>Dikarya</taxon>
        <taxon>Basidiomycota</taxon>
        <taxon>Pucciniomycotina</taxon>
        <taxon>Microbotryomycetes</taxon>
        <taxon>Sporidiobolales</taxon>
        <taxon>Sporidiobolaceae</taxon>
        <taxon>Rhodotorula</taxon>
    </lineage>
</organism>